<name>A0ABV0FXQ3_9BURK</name>
<proteinExistence type="predicted"/>
<keyword evidence="2" id="KW-1185">Reference proteome</keyword>
<evidence type="ECO:0008006" key="3">
    <source>
        <dbReference type="Google" id="ProtNLM"/>
    </source>
</evidence>
<sequence>MSTSPPPVPFPKAPVASARRTLALLAIVSTSSAENSHRFTRDLCAASDHPASSGADLPGRQA</sequence>
<gene>
    <name evidence="1" type="ORF">ABDJ85_04455</name>
</gene>
<organism evidence="1 2">
    <name type="scientific">Roseateles paludis</name>
    <dbReference type="NCBI Taxonomy" id="3145238"/>
    <lineage>
        <taxon>Bacteria</taxon>
        <taxon>Pseudomonadati</taxon>
        <taxon>Pseudomonadota</taxon>
        <taxon>Betaproteobacteria</taxon>
        <taxon>Burkholderiales</taxon>
        <taxon>Sphaerotilaceae</taxon>
        <taxon>Roseateles</taxon>
    </lineage>
</organism>
<comment type="caution">
    <text evidence="1">The sequence shown here is derived from an EMBL/GenBank/DDBJ whole genome shotgun (WGS) entry which is preliminary data.</text>
</comment>
<dbReference type="EMBL" id="JBDPZD010000001">
    <property type="protein sequence ID" value="MEO3690708.1"/>
    <property type="molecule type" value="Genomic_DNA"/>
</dbReference>
<evidence type="ECO:0000313" key="2">
    <source>
        <dbReference type="Proteomes" id="UP001495147"/>
    </source>
</evidence>
<accession>A0ABV0FXQ3</accession>
<evidence type="ECO:0000313" key="1">
    <source>
        <dbReference type="EMBL" id="MEO3690708.1"/>
    </source>
</evidence>
<protein>
    <recommendedName>
        <fullName evidence="3">Secreted protein</fullName>
    </recommendedName>
</protein>
<reference evidence="1 2" key="1">
    <citation type="submission" date="2024-05" db="EMBL/GenBank/DDBJ databases">
        <title>Roseateles sp. DJS-2-20 16S ribosomal RNA gene Genome sequencing and assembly.</title>
        <authorList>
            <person name="Woo H."/>
        </authorList>
    </citation>
    <scope>NUCLEOTIDE SEQUENCE [LARGE SCALE GENOMIC DNA]</scope>
    <source>
        <strain evidence="1 2">DJS-2-20</strain>
    </source>
</reference>
<dbReference type="Proteomes" id="UP001495147">
    <property type="component" value="Unassembled WGS sequence"/>
</dbReference>
<dbReference type="RefSeq" id="WP_347703531.1">
    <property type="nucleotide sequence ID" value="NZ_JBDPZD010000001.1"/>
</dbReference>